<evidence type="ECO:0000313" key="2">
    <source>
        <dbReference type="EMBL" id="GAA3913640.1"/>
    </source>
</evidence>
<dbReference type="InterPro" id="IPR053716">
    <property type="entry name" value="Flag_assembly_chemotaxis_eff"/>
</dbReference>
<protein>
    <recommendedName>
        <fullName evidence="4">Flagellar FliJ protein</fullName>
    </recommendedName>
</protein>
<reference evidence="3" key="1">
    <citation type="journal article" date="2019" name="Int. J. Syst. Evol. Microbiol.">
        <title>The Global Catalogue of Microorganisms (GCM) 10K type strain sequencing project: providing services to taxonomists for standard genome sequencing and annotation.</title>
        <authorList>
            <consortium name="The Broad Institute Genomics Platform"/>
            <consortium name="The Broad Institute Genome Sequencing Center for Infectious Disease"/>
            <person name="Wu L."/>
            <person name="Ma J."/>
        </authorList>
    </citation>
    <scope>NUCLEOTIDE SEQUENCE [LARGE SCALE GENOMIC DNA]</scope>
    <source>
        <strain evidence="3">JCM 16916</strain>
    </source>
</reference>
<keyword evidence="1" id="KW-0175">Coiled coil</keyword>
<dbReference type="EMBL" id="BAAAZU010000001">
    <property type="protein sequence ID" value="GAA3913640.1"/>
    <property type="molecule type" value="Genomic_DNA"/>
</dbReference>
<dbReference type="InterPro" id="IPR031869">
    <property type="entry name" value="YscO-like"/>
</dbReference>
<dbReference type="Pfam" id="PF16789">
    <property type="entry name" value="YscO-like"/>
    <property type="match status" value="1"/>
</dbReference>
<dbReference type="Proteomes" id="UP001501727">
    <property type="component" value="Unassembled WGS sequence"/>
</dbReference>
<name>A0ABP7M2I0_9GAMM</name>
<evidence type="ECO:0000313" key="3">
    <source>
        <dbReference type="Proteomes" id="UP001501727"/>
    </source>
</evidence>
<comment type="caution">
    <text evidence="2">The sequence shown here is derived from an EMBL/GenBank/DDBJ whole genome shotgun (WGS) entry which is preliminary data.</text>
</comment>
<dbReference type="RefSeq" id="WP_344758153.1">
    <property type="nucleotide sequence ID" value="NZ_BAAAZU010000001.1"/>
</dbReference>
<dbReference type="Gene3D" id="1.10.287.1700">
    <property type="match status" value="1"/>
</dbReference>
<keyword evidence="3" id="KW-1185">Reference proteome</keyword>
<evidence type="ECO:0008006" key="4">
    <source>
        <dbReference type="Google" id="ProtNLM"/>
    </source>
</evidence>
<gene>
    <name evidence="2" type="ORF">GCM10022229_03060</name>
</gene>
<evidence type="ECO:0000256" key="1">
    <source>
        <dbReference type="SAM" id="Coils"/>
    </source>
</evidence>
<accession>A0ABP7M2I0</accession>
<organism evidence="2 3">
    <name type="scientific">Luteimonas lutimaris</name>
    <dbReference type="NCBI Taxonomy" id="698645"/>
    <lineage>
        <taxon>Bacteria</taxon>
        <taxon>Pseudomonadati</taxon>
        <taxon>Pseudomonadota</taxon>
        <taxon>Gammaproteobacteria</taxon>
        <taxon>Lysobacterales</taxon>
        <taxon>Lysobacteraceae</taxon>
        <taxon>Luteimonas</taxon>
    </lineage>
</organism>
<proteinExistence type="predicted"/>
<sequence length="163" mass="18917">MKRYPLHTLLRLREHRTEAARQVVLEKQRAVQVCRDACTRIEHEIVQLGNERAHQRARLLDPPPPGVDWATVLGQREAHVDWLGGQIMAAQQRLAQAQKALRDAEQALARAREDFFRAKARQEALEKRRDSWRGEQRVLEERKEEDIAADLMLARGQASRPLH</sequence>
<feature type="coiled-coil region" evidence="1">
    <location>
        <begin position="87"/>
        <end position="142"/>
    </location>
</feature>